<accession>A0A1U7V9B7</accession>
<dbReference type="Proteomes" id="UP000189701">
    <property type="component" value="Unplaced"/>
</dbReference>
<dbReference type="PANTHER" id="PTHR24559">
    <property type="entry name" value="TRANSPOSON TY3-I GAG-POL POLYPROTEIN"/>
    <property type="match status" value="1"/>
</dbReference>
<dbReference type="RefSeq" id="XP_009758405.1">
    <property type="nucleotide sequence ID" value="XM_009760103.1"/>
</dbReference>
<dbReference type="AlphaFoldDB" id="A0A1U7V9B7"/>
<dbReference type="eggNOG" id="KOG0017">
    <property type="taxonomic scope" value="Eukaryota"/>
</dbReference>
<sequence>MFEVAGSTIEDLDPVQTDLNDHNKNAYIGCKLLEPGKFCRFLATNVDLFAFSHAEMPSIPKEISMHKLNIDTFHPPVRQVRRKVNSVTNDAVREEVEKLLESGSIRESKYPPVGRHCGHGKTIRMENGEYYNQILMEEEDQEKTTFIIHQGTYYYRVMPFGLKNAGENYQRLVTRMFKDQLSKTMEV</sequence>
<gene>
    <name evidence="2" type="primary">LOC104211107</name>
</gene>
<proteinExistence type="predicted"/>
<dbReference type="InterPro" id="IPR043128">
    <property type="entry name" value="Rev_trsase/Diguanyl_cyclase"/>
</dbReference>
<evidence type="ECO:0000313" key="1">
    <source>
        <dbReference type="Proteomes" id="UP000189701"/>
    </source>
</evidence>
<reference evidence="2" key="2">
    <citation type="submission" date="2025-08" db="UniProtKB">
        <authorList>
            <consortium name="RefSeq"/>
        </authorList>
    </citation>
    <scope>IDENTIFICATION</scope>
    <source>
        <tissue evidence="2">Leaf</tissue>
    </source>
</reference>
<name>A0A1U7V9B7_NICSY</name>
<dbReference type="InterPro" id="IPR043502">
    <property type="entry name" value="DNA/RNA_pol_sf"/>
</dbReference>
<organism evidence="1 2">
    <name type="scientific">Nicotiana sylvestris</name>
    <name type="common">Wood tobacco</name>
    <name type="synonym">South American tobacco</name>
    <dbReference type="NCBI Taxonomy" id="4096"/>
    <lineage>
        <taxon>Eukaryota</taxon>
        <taxon>Viridiplantae</taxon>
        <taxon>Streptophyta</taxon>
        <taxon>Embryophyta</taxon>
        <taxon>Tracheophyta</taxon>
        <taxon>Spermatophyta</taxon>
        <taxon>Magnoliopsida</taxon>
        <taxon>eudicotyledons</taxon>
        <taxon>Gunneridae</taxon>
        <taxon>Pentapetalae</taxon>
        <taxon>asterids</taxon>
        <taxon>lamiids</taxon>
        <taxon>Solanales</taxon>
        <taxon>Solanaceae</taxon>
        <taxon>Nicotianoideae</taxon>
        <taxon>Nicotianeae</taxon>
        <taxon>Nicotiana</taxon>
    </lineage>
</organism>
<dbReference type="InterPro" id="IPR053134">
    <property type="entry name" value="RNA-dir_DNA_polymerase"/>
</dbReference>
<dbReference type="Gene3D" id="3.10.10.10">
    <property type="entry name" value="HIV Type 1 Reverse Transcriptase, subunit A, domain 1"/>
    <property type="match status" value="2"/>
</dbReference>
<dbReference type="Gene3D" id="3.30.70.270">
    <property type="match status" value="1"/>
</dbReference>
<reference evidence="1" key="1">
    <citation type="journal article" date="2013" name="Genome Biol.">
        <title>Reference genomes and transcriptomes of Nicotiana sylvestris and Nicotiana tomentosiformis.</title>
        <authorList>
            <person name="Sierro N."/>
            <person name="Battey J.N."/>
            <person name="Ouadi S."/>
            <person name="Bovet L."/>
            <person name="Goepfert S."/>
            <person name="Bakaher N."/>
            <person name="Peitsch M.C."/>
            <person name="Ivanov N.V."/>
        </authorList>
    </citation>
    <scope>NUCLEOTIDE SEQUENCE [LARGE SCALE GENOMIC DNA]</scope>
</reference>
<dbReference type="STRING" id="4096.A0A1U7V9B7"/>
<dbReference type="SUPFAM" id="SSF56672">
    <property type="entry name" value="DNA/RNA polymerases"/>
    <property type="match status" value="1"/>
</dbReference>
<keyword evidence="1" id="KW-1185">Reference proteome</keyword>
<dbReference type="PANTHER" id="PTHR24559:SF431">
    <property type="entry name" value="RNA-DIRECTED DNA POLYMERASE HOMOLOG"/>
    <property type="match status" value="1"/>
</dbReference>
<protein>
    <submittedName>
        <fullName evidence="2">Uncharacterized protein LOC104211107</fullName>
    </submittedName>
</protein>
<evidence type="ECO:0000313" key="2">
    <source>
        <dbReference type="RefSeq" id="XP_009758405.1"/>
    </source>
</evidence>